<dbReference type="GO" id="GO:0140664">
    <property type="term" value="F:ATP-dependent DNA damage sensor activity"/>
    <property type="evidence" value="ECO:0007669"/>
    <property type="project" value="InterPro"/>
</dbReference>
<feature type="compositionally biased region" description="Low complexity" evidence="1">
    <location>
        <begin position="233"/>
        <end position="244"/>
    </location>
</feature>
<organism evidence="3 4">
    <name type="scientific">Clupea harengus</name>
    <name type="common">Atlantic herring</name>
    <dbReference type="NCBI Taxonomy" id="7950"/>
    <lineage>
        <taxon>Eukaryota</taxon>
        <taxon>Metazoa</taxon>
        <taxon>Chordata</taxon>
        <taxon>Craniata</taxon>
        <taxon>Vertebrata</taxon>
        <taxon>Euteleostomi</taxon>
        <taxon>Actinopterygii</taxon>
        <taxon>Neopterygii</taxon>
        <taxon>Teleostei</taxon>
        <taxon>Clupei</taxon>
        <taxon>Clupeiformes</taxon>
        <taxon>Clupeoidei</taxon>
        <taxon>Clupeidae</taxon>
        <taxon>Clupea</taxon>
    </lineage>
</organism>
<proteinExistence type="predicted"/>
<dbReference type="GO" id="GO:0000724">
    <property type="term" value="P:double-strand break repair via homologous recombination"/>
    <property type="evidence" value="ECO:0007669"/>
    <property type="project" value="InterPro"/>
</dbReference>
<dbReference type="InterPro" id="IPR030547">
    <property type="entry name" value="XRCC2"/>
</dbReference>
<dbReference type="GO" id="GO:0000400">
    <property type="term" value="F:four-way junction DNA binding"/>
    <property type="evidence" value="ECO:0007669"/>
    <property type="project" value="TreeGrafter"/>
</dbReference>
<protein>
    <submittedName>
        <fullName evidence="4">DNA repair protein XRCC2</fullName>
    </submittedName>
</protein>
<dbReference type="PANTHER" id="PTHR46644">
    <property type="entry name" value="DNA REPAIR PROTEIN XRCC2"/>
    <property type="match status" value="1"/>
</dbReference>
<evidence type="ECO:0000256" key="1">
    <source>
        <dbReference type="SAM" id="MobiDB-lite"/>
    </source>
</evidence>
<dbReference type="GO" id="GO:0033063">
    <property type="term" value="C:Rad51B-Rad51C-Rad51D-XRCC2 complex"/>
    <property type="evidence" value="ECO:0007669"/>
    <property type="project" value="InterPro"/>
</dbReference>
<gene>
    <name evidence="4" type="primary">xrcc2</name>
</gene>
<dbReference type="Pfam" id="PF08423">
    <property type="entry name" value="Rad51"/>
    <property type="match status" value="1"/>
</dbReference>
<dbReference type="CTD" id="7516"/>
<dbReference type="InterPro" id="IPR013632">
    <property type="entry name" value="Rad51_C"/>
</dbReference>
<dbReference type="GO" id="GO:0005524">
    <property type="term" value="F:ATP binding"/>
    <property type="evidence" value="ECO:0007669"/>
    <property type="project" value="InterPro"/>
</dbReference>
<dbReference type="GO" id="GO:0042148">
    <property type="term" value="P:DNA strand invasion"/>
    <property type="evidence" value="ECO:0007669"/>
    <property type="project" value="TreeGrafter"/>
</dbReference>
<dbReference type="KEGG" id="char:105889310"/>
<name>A0A6P3VFD2_CLUHA</name>
<dbReference type="GeneID" id="105889310"/>
<feature type="domain" description="RecA family profile 1" evidence="2">
    <location>
        <begin position="10"/>
        <end position="210"/>
    </location>
</feature>
<feature type="region of interest" description="Disordered" evidence="1">
    <location>
        <begin position="98"/>
        <end position="117"/>
    </location>
</feature>
<dbReference type="InterPro" id="IPR020588">
    <property type="entry name" value="RecA_ATP-bd"/>
</dbReference>
<dbReference type="PROSITE" id="PS50162">
    <property type="entry name" value="RECA_2"/>
    <property type="match status" value="1"/>
</dbReference>
<evidence type="ECO:0000313" key="3">
    <source>
        <dbReference type="Proteomes" id="UP000515152"/>
    </source>
</evidence>
<dbReference type="CDD" id="cd19490">
    <property type="entry name" value="XRCC2"/>
    <property type="match status" value="1"/>
</dbReference>
<keyword evidence="3" id="KW-1185">Reference proteome</keyword>
<dbReference type="OrthoDB" id="420422at2759"/>
<accession>A0A6P3VFD2</accession>
<dbReference type="Gene3D" id="3.40.50.300">
    <property type="entry name" value="P-loop containing nucleotide triphosphate hydrolases"/>
    <property type="match status" value="1"/>
</dbReference>
<feature type="region of interest" description="Disordered" evidence="1">
    <location>
        <begin position="217"/>
        <end position="244"/>
    </location>
</feature>
<dbReference type="RefSeq" id="XP_012670559.1">
    <property type="nucleotide sequence ID" value="XM_012815105.2"/>
</dbReference>
<evidence type="ECO:0000313" key="4">
    <source>
        <dbReference type="RefSeq" id="XP_012670559.1"/>
    </source>
</evidence>
<sequence length="313" mass="35062">MSETGAQLFARLEGRRCLKDIEPQIFPDDCGPSQGDIVELHGTEGTAKSEMLYHLIVRCILPTKHGGLETEVMFVDTDYHFDTLRLVTILEARLAQQSAEPTRESCPKEGTEEEEGDEEMVKACLQRLFLVHSSTSAQMLLSLHYLEGWFSSRPTLGLLVLDSISAFYWQDRCNGGGSVPRQEANLRKCTQLLERLRRDYGIVVFATVHAIMRNYGNSSETSSNTAPRPREAPSPSTSSSASSSSWRRSNVVDFDKPYICPVWRRLVTQRLVFSKSDVSKDKSPVFSVACTTTRTRGVKRSSFCITDGGMQFL</sequence>
<reference evidence="4" key="1">
    <citation type="submission" date="2025-08" db="UniProtKB">
        <authorList>
            <consortium name="RefSeq"/>
        </authorList>
    </citation>
    <scope>IDENTIFICATION</scope>
</reference>
<dbReference type="SUPFAM" id="SSF52540">
    <property type="entry name" value="P-loop containing nucleoside triphosphate hydrolases"/>
    <property type="match status" value="1"/>
</dbReference>
<dbReference type="InterPro" id="IPR027417">
    <property type="entry name" value="P-loop_NTPase"/>
</dbReference>
<dbReference type="Proteomes" id="UP000515152">
    <property type="component" value="Chromosome 17"/>
</dbReference>
<dbReference type="AlphaFoldDB" id="A0A6P3VFD2"/>
<dbReference type="PANTHER" id="PTHR46644:SF2">
    <property type="entry name" value="DNA REPAIR PROTEIN XRCC2"/>
    <property type="match status" value="1"/>
</dbReference>
<dbReference type="GO" id="GO:0005813">
    <property type="term" value="C:centrosome"/>
    <property type="evidence" value="ECO:0007669"/>
    <property type="project" value="TreeGrafter"/>
</dbReference>
<feature type="compositionally biased region" description="Basic and acidic residues" evidence="1">
    <location>
        <begin position="101"/>
        <end position="110"/>
    </location>
</feature>
<dbReference type="GO" id="GO:0005657">
    <property type="term" value="C:replication fork"/>
    <property type="evidence" value="ECO:0007669"/>
    <property type="project" value="InterPro"/>
</dbReference>
<evidence type="ECO:0000259" key="2">
    <source>
        <dbReference type="PROSITE" id="PS50162"/>
    </source>
</evidence>